<reference evidence="2 3" key="1">
    <citation type="journal article" date="2011" name="J. Bacteriol.">
        <title>Genome sequence of the algicidal bacterium Kordia algicida OT-1.</title>
        <authorList>
            <person name="Lee H.S."/>
            <person name="Kang S.G."/>
            <person name="Kwon K.K."/>
            <person name="Lee J.H."/>
            <person name="Kim S.J."/>
        </authorList>
    </citation>
    <scope>NUCLEOTIDE SEQUENCE [LARGE SCALE GENOMIC DNA]</scope>
    <source>
        <strain evidence="2 3">OT-1</strain>
    </source>
</reference>
<feature type="transmembrane region" description="Helical" evidence="1">
    <location>
        <begin position="46"/>
        <end position="65"/>
    </location>
</feature>
<accession>A9ECE1</accession>
<comment type="caution">
    <text evidence="2">The sequence shown here is derived from an EMBL/GenBank/DDBJ whole genome shotgun (WGS) entry which is preliminary data.</text>
</comment>
<dbReference type="HOGENOM" id="CLU_1538085_0_0_10"/>
<keyword evidence="3" id="KW-1185">Reference proteome</keyword>
<dbReference type="AlphaFoldDB" id="A9ECE1"/>
<evidence type="ECO:0000256" key="1">
    <source>
        <dbReference type="SAM" id="Phobius"/>
    </source>
</evidence>
<feature type="transmembrane region" description="Helical" evidence="1">
    <location>
        <begin position="103"/>
        <end position="122"/>
    </location>
</feature>
<feature type="transmembrane region" description="Helical" evidence="1">
    <location>
        <begin position="128"/>
        <end position="148"/>
    </location>
</feature>
<name>A9ECE1_9FLAO</name>
<dbReference type="EMBL" id="ABIB01000019">
    <property type="protein sequence ID" value="EDP94351.1"/>
    <property type="molecule type" value="Genomic_DNA"/>
</dbReference>
<organism evidence="2 3">
    <name type="scientific">Kordia algicida OT-1</name>
    <dbReference type="NCBI Taxonomy" id="391587"/>
    <lineage>
        <taxon>Bacteria</taxon>
        <taxon>Pseudomonadati</taxon>
        <taxon>Bacteroidota</taxon>
        <taxon>Flavobacteriia</taxon>
        <taxon>Flavobacteriales</taxon>
        <taxon>Flavobacteriaceae</taxon>
        <taxon>Kordia</taxon>
    </lineage>
</organism>
<sequence length="174" mass="20103">MLATFLGIIFLNIKGYFNIALIFYAIGVFLYVVISLKTAEVIPIKTIIIATIPFLIVYLVPLILYSDAVQIEVFNFIMIYVFCVGLFFFITTLVYINKPNKINLWLLSSGVVFLISTIIHGYNLFFKFLITIRVGVVITFLFMHYAMYKYIVLKAIENDREIPSQKQQTSRLVK</sequence>
<proteinExistence type="predicted"/>
<protein>
    <submittedName>
        <fullName evidence="2">Uncharacterized protein</fullName>
    </submittedName>
</protein>
<keyword evidence="1" id="KW-0472">Membrane</keyword>
<keyword evidence="1" id="KW-0812">Transmembrane</keyword>
<gene>
    <name evidence="2" type="ORF">KAOT1_09891</name>
</gene>
<keyword evidence="1" id="KW-1133">Transmembrane helix</keyword>
<dbReference type="Proteomes" id="UP000002945">
    <property type="component" value="Unassembled WGS sequence"/>
</dbReference>
<feature type="transmembrane region" description="Helical" evidence="1">
    <location>
        <begin position="77"/>
        <end position="96"/>
    </location>
</feature>
<evidence type="ECO:0000313" key="2">
    <source>
        <dbReference type="EMBL" id="EDP94351.1"/>
    </source>
</evidence>
<evidence type="ECO:0000313" key="3">
    <source>
        <dbReference type="Proteomes" id="UP000002945"/>
    </source>
</evidence>
<feature type="transmembrane region" description="Helical" evidence="1">
    <location>
        <begin position="15"/>
        <end position="34"/>
    </location>
</feature>
<dbReference type="STRING" id="391587.KAOT1_09891"/>